<evidence type="ECO:0000313" key="3">
    <source>
        <dbReference type="Proteomes" id="UP000676169"/>
    </source>
</evidence>
<reference evidence="2" key="1">
    <citation type="submission" date="2021-04" db="EMBL/GenBank/DDBJ databases">
        <title>Luteolibacter sp. 32A isolated from the skin of an Anderson's salamander (Ambystoma andersonii).</title>
        <authorList>
            <person name="Spergser J."/>
            <person name="Busse H.-J."/>
        </authorList>
    </citation>
    <scope>NUCLEOTIDE SEQUENCE</scope>
    <source>
        <strain evidence="2">32A</strain>
    </source>
</reference>
<feature type="coiled-coil region" evidence="1">
    <location>
        <begin position="826"/>
        <end position="876"/>
    </location>
</feature>
<keyword evidence="3" id="KW-1185">Reference proteome</keyword>
<dbReference type="RefSeq" id="WP_211633915.1">
    <property type="nucleotide sequence ID" value="NZ_CP073100.1"/>
</dbReference>
<evidence type="ECO:0000313" key="2">
    <source>
        <dbReference type="EMBL" id="QUE52659.1"/>
    </source>
</evidence>
<keyword evidence="1" id="KW-0175">Coiled coil</keyword>
<dbReference type="KEGG" id="lamb:KBB96_07120"/>
<proteinExistence type="predicted"/>
<evidence type="ECO:0000256" key="1">
    <source>
        <dbReference type="SAM" id="Coils"/>
    </source>
</evidence>
<accession>A0A975PGE3</accession>
<dbReference type="Proteomes" id="UP000676169">
    <property type="component" value="Chromosome"/>
</dbReference>
<dbReference type="EMBL" id="CP073100">
    <property type="protein sequence ID" value="QUE52659.1"/>
    <property type="molecule type" value="Genomic_DNA"/>
</dbReference>
<protein>
    <submittedName>
        <fullName evidence="2">Uncharacterized protein</fullName>
    </submittedName>
</protein>
<sequence>MKKNLLRHAGAEVGRQLRLHLVALLYPGLALAQDANRSTPPSAAATNTTIPRVAGADAGFKLLLQQLKNDRGGFTDGVKSSYLAYRKAQAMEELAKHRIVLPAALFAWVEQTPTVASTLYGIRGASPAQALVLLRSLELDLGTARMSKYPQPVLATVMLHAGHVDLAKPEDSTFYIRDRHVKDYEKGIRYLSLAARAPLKVEIPKSPLVKVDTHPKDRPLDMNDHIINFMEEEETLRNGKVSVVPRREVIRACDIVADRKLQNEFNAYMASRQKDWQPLDCGDKELHWGFTAVAWTLPHVKDHTRAYKMFFDAYTAKGRLPAKRDNKPLPNVWLAYQIDNAETRGAILPDAWPFAMYLMVNPVPLREAEFAWEEERTGKRPMRYIEYVNQVAQDPPKLALRRMTAFEFAYGSLPMMRKDGGVCGTHTATSNLAGVALGKCPLSASSPGHSYPAFFEKDAKGIYTTADASCSDEWYFGEKPLDVKPQPVLGGDRKALSLAAAMNYGLQGFADSNLGWSLFMQLPQTVADTYGPGLLKSAWMRNPYNLDLSYRALESMKNPEQLIASWEGFQAALTASKEKPGCPQEGYVTGNPFQKFATELQKYPVPSDRALCSRIYSAMQASGAPVKLVSQYEIAAQGGDKFLSGLTKDLNQHFSAYYRTEEARKAMRDKLQYVADNMKNPEQKKVWMKSQADQYARRGLCLTKGSKGYQVVQDEAAMFLVNALGSKPDEKAWTQALLDLTSEGLKAHVASKRDTPTCKDMAARLEGIIASAQNQQINLAPWAEAWFGIMDGYQRYDKPAWCAKDASSVVIDRVYAEYCGKQGSDASALQSKIAALQKELDRLNADTARGGNQERINAINREIDVLTKQIEASEKK</sequence>
<gene>
    <name evidence="2" type="ORF">KBB96_07120</name>
</gene>
<name>A0A975PGE3_9BACT</name>
<organism evidence="2 3">
    <name type="scientific">Luteolibacter ambystomatis</name>
    <dbReference type="NCBI Taxonomy" id="2824561"/>
    <lineage>
        <taxon>Bacteria</taxon>
        <taxon>Pseudomonadati</taxon>
        <taxon>Verrucomicrobiota</taxon>
        <taxon>Verrucomicrobiia</taxon>
        <taxon>Verrucomicrobiales</taxon>
        <taxon>Verrucomicrobiaceae</taxon>
        <taxon>Luteolibacter</taxon>
    </lineage>
</organism>
<dbReference type="AlphaFoldDB" id="A0A975PGE3"/>